<dbReference type="InterPro" id="IPR008936">
    <property type="entry name" value="Rho_GTPase_activation_prot"/>
</dbReference>
<organism evidence="3 4">
    <name type="scientific">Aquarana catesbeiana</name>
    <name type="common">American bullfrog</name>
    <name type="synonym">Rana catesbeiana</name>
    <dbReference type="NCBI Taxonomy" id="8400"/>
    <lineage>
        <taxon>Eukaryota</taxon>
        <taxon>Metazoa</taxon>
        <taxon>Chordata</taxon>
        <taxon>Craniata</taxon>
        <taxon>Vertebrata</taxon>
        <taxon>Euteleostomi</taxon>
        <taxon>Amphibia</taxon>
        <taxon>Batrachia</taxon>
        <taxon>Anura</taxon>
        <taxon>Neobatrachia</taxon>
        <taxon>Ranoidea</taxon>
        <taxon>Ranidae</taxon>
        <taxon>Aquarana</taxon>
    </lineage>
</organism>
<dbReference type="PANTHER" id="PTHR23176">
    <property type="entry name" value="RHO/RAC/CDC GTPASE-ACTIVATING PROTEIN"/>
    <property type="match status" value="1"/>
</dbReference>
<evidence type="ECO:0000313" key="3">
    <source>
        <dbReference type="EMBL" id="PIO28920.1"/>
    </source>
</evidence>
<evidence type="ECO:0000259" key="2">
    <source>
        <dbReference type="PROSITE" id="PS50238"/>
    </source>
</evidence>
<evidence type="ECO:0000256" key="1">
    <source>
        <dbReference type="ARBA" id="ARBA00022468"/>
    </source>
</evidence>
<dbReference type="PROSITE" id="PS50238">
    <property type="entry name" value="RHOGAP"/>
    <property type="match status" value="1"/>
</dbReference>
<dbReference type="EMBL" id="KV933533">
    <property type="protein sequence ID" value="PIO28920.1"/>
    <property type="molecule type" value="Genomic_DNA"/>
</dbReference>
<sequence length="73" mass="8446">MFFRELPEPLFTYNYFNDFVNAVRMNFGVEINVVEIGDKNRMNFQSLAIVFGPTLLKPETETGNIAIHTVNIF</sequence>
<gene>
    <name evidence="3" type="ORF">AB205_0061160</name>
</gene>
<dbReference type="Proteomes" id="UP000228934">
    <property type="component" value="Unassembled WGS sequence"/>
</dbReference>
<keyword evidence="1" id="KW-0343">GTPase activation</keyword>
<protein>
    <recommendedName>
        <fullName evidence="2">Rho-GAP domain-containing protein</fullName>
    </recommendedName>
</protein>
<feature type="domain" description="Rho-GAP" evidence="2">
    <location>
        <begin position="1"/>
        <end position="73"/>
    </location>
</feature>
<dbReference type="AlphaFoldDB" id="A0A2G9RM27"/>
<dbReference type="GO" id="GO:0005096">
    <property type="term" value="F:GTPase activator activity"/>
    <property type="evidence" value="ECO:0007669"/>
    <property type="project" value="UniProtKB-KW"/>
</dbReference>
<dbReference type="InterPro" id="IPR000198">
    <property type="entry name" value="RhoGAP_dom"/>
</dbReference>
<dbReference type="GO" id="GO:0007165">
    <property type="term" value="P:signal transduction"/>
    <property type="evidence" value="ECO:0007669"/>
    <property type="project" value="InterPro"/>
</dbReference>
<dbReference type="PANTHER" id="PTHR23176:SF107">
    <property type="entry name" value="RHO GTPASE-ACTIVATING PROTEIN 12"/>
    <property type="match status" value="1"/>
</dbReference>
<feature type="non-terminal residue" evidence="3">
    <location>
        <position position="73"/>
    </location>
</feature>
<dbReference type="GO" id="GO:0005737">
    <property type="term" value="C:cytoplasm"/>
    <property type="evidence" value="ECO:0007669"/>
    <property type="project" value="TreeGrafter"/>
</dbReference>
<accession>A0A2G9RM27</accession>
<dbReference type="InterPro" id="IPR050729">
    <property type="entry name" value="Rho-GAP"/>
</dbReference>
<name>A0A2G9RM27_AQUCT</name>
<proteinExistence type="predicted"/>
<dbReference type="Gene3D" id="1.10.555.10">
    <property type="entry name" value="Rho GTPase activation protein"/>
    <property type="match status" value="1"/>
</dbReference>
<reference evidence="4" key="1">
    <citation type="journal article" date="2017" name="Nat. Commun.">
        <title>The North American bullfrog draft genome provides insight into hormonal regulation of long noncoding RNA.</title>
        <authorList>
            <person name="Hammond S.A."/>
            <person name="Warren R.L."/>
            <person name="Vandervalk B.P."/>
            <person name="Kucuk E."/>
            <person name="Khan H."/>
            <person name="Gibb E.A."/>
            <person name="Pandoh P."/>
            <person name="Kirk H."/>
            <person name="Zhao Y."/>
            <person name="Jones M."/>
            <person name="Mungall A.J."/>
            <person name="Coope R."/>
            <person name="Pleasance S."/>
            <person name="Moore R.A."/>
            <person name="Holt R.A."/>
            <person name="Round J.M."/>
            <person name="Ohora S."/>
            <person name="Walle B.V."/>
            <person name="Veldhoen N."/>
            <person name="Helbing C.C."/>
            <person name="Birol I."/>
        </authorList>
    </citation>
    <scope>NUCLEOTIDE SEQUENCE [LARGE SCALE GENOMIC DNA]</scope>
</reference>
<evidence type="ECO:0000313" key="4">
    <source>
        <dbReference type="Proteomes" id="UP000228934"/>
    </source>
</evidence>
<keyword evidence="4" id="KW-1185">Reference proteome</keyword>
<dbReference type="OrthoDB" id="79452at2759"/>
<dbReference type="SUPFAM" id="SSF48350">
    <property type="entry name" value="GTPase activation domain, GAP"/>
    <property type="match status" value="1"/>
</dbReference>